<feature type="coiled-coil region" evidence="1">
    <location>
        <begin position="121"/>
        <end position="148"/>
    </location>
</feature>
<dbReference type="AlphaFoldDB" id="A0A0U5B462"/>
<evidence type="ECO:0000256" key="1">
    <source>
        <dbReference type="SAM" id="Coils"/>
    </source>
</evidence>
<keyword evidence="3" id="KW-1185">Reference proteome</keyword>
<name>A0A0U5B462_9BACT</name>
<sequence>MPWEDIAEALTGEVKREIAENYFTEKLALEKAWTDFEEEVKAFSKKEEALILNVCRLVIMLEKDELIQEFEKLTQFPLKSCYYPEVLKSSNIRRRLFQRLGTLPFGLTSKSRFTKLFLKLYEDLFKTYKEYIKNLKDLDEEYLTLKEETQAFYKRFDLPSILNFFSRLTEGTSEIATPQEREKTYEELVKSLKISIPEAPSKKYELYPEPRNPGEITSDLIKLAKKAFELHQASAKEVLSLVSKKD</sequence>
<reference evidence="3" key="2">
    <citation type="journal article" date="2016" name="Int. J. Syst. Evol. Microbiol.">
        <title>Caldimicrobium thiodismutans sp. nov., a sulfur-disproportionating bacterium isolated from a hot spring.</title>
        <authorList>
            <person name="Kojima H."/>
            <person name="Umezawa K."/>
            <person name="Fukui M."/>
        </authorList>
    </citation>
    <scope>NUCLEOTIDE SEQUENCE [LARGE SCALE GENOMIC DNA]</scope>
    <source>
        <strain evidence="3">TF1</strain>
    </source>
</reference>
<proteinExistence type="predicted"/>
<dbReference type="EMBL" id="AP014945">
    <property type="protein sequence ID" value="BAU22832.1"/>
    <property type="molecule type" value="Genomic_DNA"/>
</dbReference>
<dbReference type="KEGG" id="cthi:THC_0437"/>
<accession>A0A0U5B462</accession>
<dbReference type="OrthoDB" id="9788158at2"/>
<organism evidence="2 3">
    <name type="scientific">Caldimicrobium thiodismutans</name>
    <dbReference type="NCBI Taxonomy" id="1653476"/>
    <lineage>
        <taxon>Bacteria</taxon>
        <taxon>Pseudomonadati</taxon>
        <taxon>Thermodesulfobacteriota</taxon>
        <taxon>Thermodesulfobacteria</taxon>
        <taxon>Thermodesulfobacteriales</taxon>
        <taxon>Thermodesulfobacteriaceae</taxon>
        <taxon>Caldimicrobium</taxon>
    </lineage>
</organism>
<evidence type="ECO:0000313" key="3">
    <source>
        <dbReference type="Proteomes" id="UP000068196"/>
    </source>
</evidence>
<dbReference type="Proteomes" id="UP000068196">
    <property type="component" value="Chromosome"/>
</dbReference>
<keyword evidence="1" id="KW-0175">Coiled coil</keyword>
<protein>
    <submittedName>
        <fullName evidence="2">Uncharacterized protein</fullName>
    </submittedName>
</protein>
<dbReference type="STRING" id="1653476.THC_0437"/>
<dbReference type="PATRIC" id="fig|1653476.3.peg.450"/>
<dbReference type="RefSeq" id="WP_068512713.1">
    <property type="nucleotide sequence ID" value="NZ_AP014945.1"/>
</dbReference>
<evidence type="ECO:0000313" key="2">
    <source>
        <dbReference type="EMBL" id="BAU22832.1"/>
    </source>
</evidence>
<reference evidence="2 3" key="1">
    <citation type="journal article" date="2016" name="Int. J. Syst. Evol. Microbiol.">
        <title>Caldimicrobium thiodismutans sp. nov., a sulfur-disproportionating bacterium isolated from a hot spring, and emended description of the genus Caldimicrobium.</title>
        <authorList>
            <person name="Kojima H."/>
            <person name="Umezawa K."/>
            <person name="Fukui M."/>
        </authorList>
    </citation>
    <scope>NUCLEOTIDE SEQUENCE [LARGE SCALE GENOMIC DNA]</scope>
    <source>
        <strain evidence="2 3">TF1</strain>
    </source>
</reference>
<gene>
    <name evidence="2" type="ORF">THC_0437</name>
</gene>